<sequence>MVEQRWSLVPRAVVVSQSPRAPSSIKRNPSGGCTPLTTKMGCTPSLGRCGKAGVRDEGRVSGSATWY</sequence>
<proteinExistence type="predicted"/>
<keyword evidence="2" id="KW-1185">Reference proteome</keyword>
<dbReference type="EMBL" id="KL662111">
    <property type="protein sequence ID" value="KFM24969.1"/>
    <property type="molecule type" value="Genomic_DNA"/>
</dbReference>
<dbReference type="AlphaFoldDB" id="A0A087SGW5"/>
<organism evidence="1 2">
    <name type="scientific">Auxenochlorella protothecoides</name>
    <name type="common">Green microalga</name>
    <name type="synonym">Chlorella protothecoides</name>
    <dbReference type="NCBI Taxonomy" id="3075"/>
    <lineage>
        <taxon>Eukaryota</taxon>
        <taxon>Viridiplantae</taxon>
        <taxon>Chlorophyta</taxon>
        <taxon>core chlorophytes</taxon>
        <taxon>Trebouxiophyceae</taxon>
        <taxon>Chlorellales</taxon>
        <taxon>Chlorellaceae</taxon>
        <taxon>Auxenochlorella</taxon>
    </lineage>
</organism>
<reference evidence="1 2" key="1">
    <citation type="journal article" date="2014" name="BMC Genomics">
        <title>Oil accumulation mechanisms of the oleaginous microalga Chlorella protothecoides revealed through its genome, transcriptomes, and proteomes.</title>
        <authorList>
            <person name="Gao C."/>
            <person name="Wang Y."/>
            <person name="Shen Y."/>
            <person name="Yan D."/>
            <person name="He X."/>
            <person name="Dai J."/>
            <person name="Wu Q."/>
        </authorList>
    </citation>
    <scope>NUCLEOTIDE SEQUENCE [LARGE SCALE GENOMIC DNA]</scope>
    <source>
        <strain evidence="1 2">0710</strain>
    </source>
</reference>
<accession>A0A087SGW5</accession>
<name>A0A087SGW5_AUXPR</name>
<evidence type="ECO:0000313" key="2">
    <source>
        <dbReference type="Proteomes" id="UP000028924"/>
    </source>
</evidence>
<gene>
    <name evidence="1" type="ORF">F751_1848</name>
</gene>
<protein>
    <submittedName>
        <fullName evidence="1">Uncharacterized protein</fullName>
    </submittedName>
</protein>
<dbReference type="GeneID" id="23613239"/>
<evidence type="ECO:0000313" key="1">
    <source>
        <dbReference type="EMBL" id="KFM24969.1"/>
    </source>
</evidence>
<dbReference type="RefSeq" id="XP_011397857.1">
    <property type="nucleotide sequence ID" value="XM_011399555.1"/>
</dbReference>
<dbReference type="KEGG" id="apro:F751_1848"/>
<dbReference type="Proteomes" id="UP000028924">
    <property type="component" value="Unassembled WGS sequence"/>
</dbReference>